<feature type="transmembrane region" description="Helical" evidence="1">
    <location>
        <begin position="113"/>
        <end position="140"/>
    </location>
</feature>
<gene>
    <name evidence="2" type="ORF">GCM10011361_15510</name>
</gene>
<name>A0ABQ1QWG0_9FLAO</name>
<evidence type="ECO:0000256" key="1">
    <source>
        <dbReference type="SAM" id="Phobius"/>
    </source>
</evidence>
<keyword evidence="3" id="KW-1185">Reference proteome</keyword>
<feature type="transmembrane region" description="Helical" evidence="1">
    <location>
        <begin position="75"/>
        <end position="101"/>
    </location>
</feature>
<protein>
    <recommendedName>
        <fullName evidence="4">EpsG family protein</fullName>
    </recommendedName>
</protein>
<comment type="caution">
    <text evidence="2">The sequence shown here is derived from an EMBL/GenBank/DDBJ whole genome shotgun (WGS) entry which is preliminary data.</text>
</comment>
<proteinExistence type="predicted"/>
<organism evidence="2 3">
    <name type="scientific">Muriicola marianensis</name>
    <dbReference type="NCBI Taxonomy" id="1324801"/>
    <lineage>
        <taxon>Bacteria</taxon>
        <taxon>Pseudomonadati</taxon>
        <taxon>Bacteroidota</taxon>
        <taxon>Flavobacteriia</taxon>
        <taxon>Flavobacteriales</taxon>
        <taxon>Flavobacteriaceae</taxon>
        <taxon>Muriicola</taxon>
    </lineage>
</organism>
<keyword evidence="1" id="KW-1133">Transmembrane helix</keyword>
<evidence type="ECO:0000313" key="3">
    <source>
        <dbReference type="Proteomes" id="UP000625780"/>
    </source>
</evidence>
<evidence type="ECO:0008006" key="4">
    <source>
        <dbReference type="Google" id="ProtNLM"/>
    </source>
</evidence>
<dbReference type="InterPro" id="IPR045625">
    <property type="entry name" value="DUF6427"/>
</dbReference>
<feature type="transmembrane region" description="Helical" evidence="1">
    <location>
        <begin position="241"/>
        <end position="259"/>
    </location>
</feature>
<feature type="transmembrane region" description="Helical" evidence="1">
    <location>
        <begin position="188"/>
        <end position="206"/>
    </location>
</feature>
<evidence type="ECO:0000313" key="2">
    <source>
        <dbReference type="EMBL" id="GGD49732.1"/>
    </source>
</evidence>
<feature type="transmembrane region" description="Helical" evidence="1">
    <location>
        <begin position="212"/>
        <end position="229"/>
    </location>
</feature>
<dbReference type="Pfam" id="PF19992">
    <property type="entry name" value="DUF6427"/>
    <property type="match status" value="1"/>
</dbReference>
<feature type="transmembrane region" description="Helical" evidence="1">
    <location>
        <begin position="20"/>
        <end position="38"/>
    </location>
</feature>
<dbReference type="Proteomes" id="UP000625780">
    <property type="component" value="Unassembled WGS sequence"/>
</dbReference>
<accession>A0ABQ1QWG0</accession>
<keyword evidence="1" id="KW-0472">Membrane</keyword>
<dbReference type="EMBL" id="BMFH01000001">
    <property type="protein sequence ID" value="GGD49732.1"/>
    <property type="molecule type" value="Genomic_DNA"/>
</dbReference>
<sequence length="260" mass="29651">MFSVLVIDFVVNRNQISSTNAYVALFFVVLVFFFPSSVKDTDAIGCNFFLVLACRRLISLRSLRNIKLKILDATLWVLAASLFFGWAILFLLLVFIAIYIYEPKNIKNWFVPIAGIVTFLLIWNSILILSGTEGFFAAHYNFNVGNWESVLRDWIRNTKLIIFILFISVTSFAVFLKSGKLGLGRIINLRVVSIYFFLSIIVVLLSLTSEEFPILIAFFPAAVFLGKYVEMIKRDNIREMVLSGAILTSFFIFSVELLTK</sequence>
<reference evidence="3" key="1">
    <citation type="journal article" date="2019" name="Int. J. Syst. Evol. Microbiol.">
        <title>The Global Catalogue of Microorganisms (GCM) 10K type strain sequencing project: providing services to taxonomists for standard genome sequencing and annotation.</title>
        <authorList>
            <consortium name="The Broad Institute Genomics Platform"/>
            <consortium name="The Broad Institute Genome Sequencing Center for Infectious Disease"/>
            <person name="Wu L."/>
            <person name="Ma J."/>
        </authorList>
    </citation>
    <scope>NUCLEOTIDE SEQUENCE [LARGE SCALE GENOMIC DNA]</scope>
    <source>
        <strain evidence="3">CGMCC 1.12606</strain>
    </source>
</reference>
<keyword evidence="1" id="KW-0812">Transmembrane</keyword>
<feature type="transmembrane region" description="Helical" evidence="1">
    <location>
        <begin position="160"/>
        <end position="176"/>
    </location>
</feature>